<dbReference type="WBParaSite" id="PSU_v2.g14329.t1">
    <property type="protein sequence ID" value="PSU_v2.g14329.t1"/>
    <property type="gene ID" value="PSU_v2.g14329"/>
</dbReference>
<evidence type="ECO:0000256" key="1">
    <source>
        <dbReference type="SAM" id="MobiDB-lite"/>
    </source>
</evidence>
<feature type="compositionally biased region" description="Polar residues" evidence="1">
    <location>
        <begin position="536"/>
        <end position="547"/>
    </location>
</feature>
<name>A0A914Y9X7_9BILA</name>
<proteinExistence type="predicted"/>
<dbReference type="Proteomes" id="UP000887577">
    <property type="component" value="Unplaced"/>
</dbReference>
<dbReference type="AlphaFoldDB" id="A0A914Y9X7"/>
<evidence type="ECO:0000313" key="2">
    <source>
        <dbReference type="Proteomes" id="UP000887577"/>
    </source>
</evidence>
<feature type="compositionally biased region" description="Basic and acidic residues" evidence="1">
    <location>
        <begin position="322"/>
        <end position="338"/>
    </location>
</feature>
<feature type="compositionally biased region" description="Basic and acidic residues" evidence="1">
    <location>
        <begin position="346"/>
        <end position="363"/>
    </location>
</feature>
<organism evidence="2 3">
    <name type="scientific">Panagrolaimus superbus</name>
    <dbReference type="NCBI Taxonomy" id="310955"/>
    <lineage>
        <taxon>Eukaryota</taxon>
        <taxon>Metazoa</taxon>
        <taxon>Ecdysozoa</taxon>
        <taxon>Nematoda</taxon>
        <taxon>Chromadorea</taxon>
        <taxon>Rhabditida</taxon>
        <taxon>Tylenchina</taxon>
        <taxon>Panagrolaimomorpha</taxon>
        <taxon>Panagrolaimoidea</taxon>
        <taxon>Panagrolaimidae</taxon>
        <taxon>Panagrolaimus</taxon>
    </lineage>
</organism>
<feature type="compositionally biased region" description="Basic and acidic residues" evidence="1">
    <location>
        <begin position="491"/>
        <end position="516"/>
    </location>
</feature>
<feature type="region of interest" description="Disordered" evidence="1">
    <location>
        <begin position="322"/>
        <end position="440"/>
    </location>
</feature>
<feature type="region of interest" description="Disordered" evidence="1">
    <location>
        <begin position="452"/>
        <end position="569"/>
    </location>
</feature>
<feature type="compositionally biased region" description="Polar residues" evidence="1">
    <location>
        <begin position="366"/>
        <end position="392"/>
    </location>
</feature>
<keyword evidence="2" id="KW-1185">Reference proteome</keyword>
<reference evidence="3" key="1">
    <citation type="submission" date="2022-11" db="UniProtKB">
        <authorList>
            <consortium name="WormBaseParasite"/>
        </authorList>
    </citation>
    <scope>IDENTIFICATION</scope>
</reference>
<sequence>MASDLDPDFTIEALVSAKRINNNARLGSSSSPFQSLTNTVSRSFGRRFGANYKKYSQAQSSYTISAYNFPSREEIFSSPFEDLLPVGRCFFRLENAGLSGKIRVYSLALVSAETINPLLPSSDLLPLFGTMCSQVLCVPDCLQITFIRSILDIFYVDEQLLLEKLECALEGGRINCFTKDNKKEAALIIPIDQRTKLHTTAYQTALRITLLDDETKYTQDFIFILSNNNQITDWSYSLKQQITNATAWKEFASISTNPFALKYGSNEFMKKSFDDTLSIKGRTMTNTDEIRGGFKSGGLREVSKRGDRRRVQSVFKDIPKNEEITEKSKNEDVKKLGEKIQNQSKETNEYSKLKSESKEDSKLKITSISKPSLKYPTSNKTSAPKQQQQVSEIIQRPKIVETKPTPKPRSIDSPSTAIVKPRLIDPSSLTANNSSKMPPSKQVVLVNHGYVSSQTKTSPRIARKEQQPPTIIPPGQSVTTSVKYVDSVKSVAEKEFENEPKPRQKVKLEFKEDSVEQSRLPPPPRPHRVSRPLSSESGGTNSNNKTTAIPVIIENSVKKSGNNNNSIKVPPNTYVIRLKVGMEDDDSDGINRGKI</sequence>
<feature type="compositionally biased region" description="Low complexity" evidence="1">
    <location>
        <begin position="558"/>
        <end position="568"/>
    </location>
</feature>
<evidence type="ECO:0000313" key="3">
    <source>
        <dbReference type="WBParaSite" id="PSU_v2.g14329.t1"/>
    </source>
</evidence>
<protein>
    <submittedName>
        <fullName evidence="3">PH domain-containing protein</fullName>
    </submittedName>
</protein>
<feature type="compositionally biased region" description="Polar residues" evidence="1">
    <location>
        <begin position="427"/>
        <end position="437"/>
    </location>
</feature>
<feature type="region of interest" description="Disordered" evidence="1">
    <location>
        <begin position="288"/>
        <end position="308"/>
    </location>
</feature>
<accession>A0A914Y9X7</accession>